<keyword evidence="2" id="KW-1185">Reference proteome</keyword>
<proteinExistence type="predicted"/>
<reference evidence="1 2" key="1">
    <citation type="submission" date="2018-02" db="EMBL/GenBank/DDBJ databases">
        <title>Genome sequence of the basidiomycete white-rot fungus Phlebia centrifuga.</title>
        <authorList>
            <person name="Granchi Z."/>
            <person name="Peng M."/>
            <person name="de Vries R.P."/>
            <person name="Hilden K."/>
            <person name="Makela M.R."/>
            <person name="Grigoriev I."/>
            <person name="Riley R."/>
        </authorList>
    </citation>
    <scope>NUCLEOTIDE SEQUENCE [LARGE SCALE GENOMIC DNA]</scope>
    <source>
        <strain evidence="1 2">FBCC195</strain>
    </source>
</reference>
<organism evidence="1 2">
    <name type="scientific">Hermanssonia centrifuga</name>
    <dbReference type="NCBI Taxonomy" id="98765"/>
    <lineage>
        <taxon>Eukaryota</taxon>
        <taxon>Fungi</taxon>
        <taxon>Dikarya</taxon>
        <taxon>Basidiomycota</taxon>
        <taxon>Agaricomycotina</taxon>
        <taxon>Agaricomycetes</taxon>
        <taxon>Polyporales</taxon>
        <taxon>Meruliaceae</taxon>
        <taxon>Hermanssonia</taxon>
    </lineage>
</organism>
<protein>
    <recommendedName>
        <fullName evidence="3">F-box domain-containing protein</fullName>
    </recommendedName>
</protein>
<dbReference type="Proteomes" id="UP000186601">
    <property type="component" value="Unassembled WGS sequence"/>
</dbReference>
<name>A0A2R6NL80_9APHY</name>
<sequence>MGLTDEYWRYCSDFASTPTTSALDRIGARLSEEVLARILFLIQGGHYSGKKEKHEVGQLALTCRYWATKCQPPIFEEIWLSSGKDVDQLLSLMASPLSRVAGYIKWLGLFQDEPPDAPWLHLVPLRLVPKLSRLDTARPVDLFLSTTAAIRSIHNTLPRSYPSFSSHFSILYLENAHFNSFADLLHVVDEISLPKEASMQSSDMACNF</sequence>
<dbReference type="AlphaFoldDB" id="A0A2R6NL80"/>
<evidence type="ECO:0008006" key="3">
    <source>
        <dbReference type="Google" id="ProtNLM"/>
    </source>
</evidence>
<evidence type="ECO:0000313" key="2">
    <source>
        <dbReference type="Proteomes" id="UP000186601"/>
    </source>
</evidence>
<evidence type="ECO:0000313" key="1">
    <source>
        <dbReference type="EMBL" id="PSR73150.1"/>
    </source>
</evidence>
<dbReference type="OrthoDB" id="2804335at2759"/>
<comment type="caution">
    <text evidence="1">The sequence shown here is derived from an EMBL/GenBank/DDBJ whole genome shotgun (WGS) entry which is preliminary data.</text>
</comment>
<gene>
    <name evidence="1" type="ORF">PHLCEN_2v11006</name>
</gene>
<accession>A0A2R6NL80</accession>
<dbReference type="EMBL" id="MLYV02001104">
    <property type="protein sequence ID" value="PSR73150.1"/>
    <property type="molecule type" value="Genomic_DNA"/>
</dbReference>